<comment type="subcellular location">
    <subcellularLocation>
        <location evidence="1">Cytoplasm</location>
        <location evidence="1">Cytoskeleton</location>
        <location evidence="1">Flagellum axoneme</location>
    </subcellularLocation>
</comment>
<reference evidence="12 13" key="1">
    <citation type="submission" date="2021-06" db="EMBL/GenBank/DDBJ databases">
        <authorList>
            <person name="Palmer J.M."/>
        </authorList>
    </citation>
    <scope>NUCLEOTIDE SEQUENCE [LARGE SCALE GENOMIC DNA]</scope>
    <source>
        <strain evidence="12 13">XR_2019</strain>
        <tissue evidence="12">Muscle</tissue>
    </source>
</reference>
<feature type="coiled-coil region" evidence="11">
    <location>
        <begin position="292"/>
        <end position="337"/>
    </location>
</feature>
<dbReference type="PANTHER" id="PTHR14517">
    <property type="entry name" value="RIB43A-RELATED"/>
    <property type="match status" value="1"/>
</dbReference>
<evidence type="ECO:0000256" key="4">
    <source>
        <dbReference type="ARBA" id="ARBA00022846"/>
    </source>
</evidence>
<evidence type="ECO:0000256" key="3">
    <source>
        <dbReference type="ARBA" id="ARBA00022490"/>
    </source>
</evidence>
<keyword evidence="8" id="KW-0966">Cell projection</keyword>
<sequence>MYNMDLPLDQSKEKALEARRSAERARKARVFNTRLRVMGLDLDALNQQVQEKKCRQNMEKQRDQAFDTLRRCQDETLLQQDNNEKEKRKALHKDLIQHWRSQQQVVDSHDANLECDLKGEGVGGEQMRREQVKKNEKDLLAQMDDNKRREIRAKHKEMLVNRELVHQDLRGLQQAAVEEEHKKAARVALDSYNQALAAERAENLKKQRRREERENLAEMWHTVNSDMMTECAEAAERHVGGGRPPQVLPDRWKGMSPEQLSTFHREREQQRLERQRQLWDEKIRNATWDLQLLKLSKKAEEKEQRTAEMRREQRIQMDQYNKQLAREQQAHQDYLNKELYTNKPTKDYFYQFNTGSR</sequence>
<dbReference type="Proteomes" id="UP001444071">
    <property type="component" value="Unassembled WGS sequence"/>
</dbReference>
<dbReference type="PANTHER" id="PTHR14517:SF11">
    <property type="entry name" value="RIB43A-LIKE WITH COILED-COILS PROTEIN 1"/>
    <property type="match status" value="1"/>
</dbReference>
<evidence type="ECO:0000256" key="6">
    <source>
        <dbReference type="ARBA" id="ARBA00023069"/>
    </source>
</evidence>
<protein>
    <recommendedName>
        <fullName evidence="9">RIB43A-like with coiled-coils protein 1</fullName>
    </recommendedName>
</protein>
<evidence type="ECO:0000256" key="10">
    <source>
        <dbReference type="ARBA" id="ARBA00046435"/>
    </source>
</evidence>
<evidence type="ECO:0000256" key="9">
    <source>
        <dbReference type="ARBA" id="ARBA00041087"/>
    </source>
</evidence>
<organism evidence="12 13">
    <name type="scientific">Xenotaenia resolanae</name>
    <dbReference type="NCBI Taxonomy" id="208358"/>
    <lineage>
        <taxon>Eukaryota</taxon>
        <taxon>Metazoa</taxon>
        <taxon>Chordata</taxon>
        <taxon>Craniata</taxon>
        <taxon>Vertebrata</taxon>
        <taxon>Euteleostomi</taxon>
        <taxon>Actinopterygii</taxon>
        <taxon>Neopterygii</taxon>
        <taxon>Teleostei</taxon>
        <taxon>Neoteleostei</taxon>
        <taxon>Acanthomorphata</taxon>
        <taxon>Ovalentaria</taxon>
        <taxon>Atherinomorphae</taxon>
        <taxon>Cyprinodontiformes</taxon>
        <taxon>Goodeidae</taxon>
        <taxon>Xenotaenia</taxon>
    </lineage>
</organism>
<comment type="similarity">
    <text evidence="2">Belongs to the RIB43A family.</text>
</comment>
<keyword evidence="4" id="KW-0282">Flagellum</keyword>
<evidence type="ECO:0000256" key="2">
    <source>
        <dbReference type="ARBA" id="ARBA00006875"/>
    </source>
</evidence>
<dbReference type="EMBL" id="JAHRIM010020069">
    <property type="protein sequence ID" value="MEQ2262116.1"/>
    <property type="molecule type" value="Genomic_DNA"/>
</dbReference>
<keyword evidence="5 11" id="KW-0175">Coiled coil</keyword>
<evidence type="ECO:0000256" key="1">
    <source>
        <dbReference type="ARBA" id="ARBA00004611"/>
    </source>
</evidence>
<accession>A0ABV0W0D2</accession>
<dbReference type="Pfam" id="PF05914">
    <property type="entry name" value="RIB43A"/>
    <property type="match status" value="2"/>
</dbReference>
<feature type="coiled-coil region" evidence="11">
    <location>
        <begin position="8"/>
        <end position="75"/>
    </location>
</feature>
<evidence type="ECO:0000256" key="5">
    <source>
        <dbReference type="ARBA" id="ARBA00023054"/>
    </source>
</evidence>
<keyword evidence="3" id="KW-0963">Cytoplasm</keyword>
<dbReference type="InterPro" id="IPR008805">
    <property type="entry name" value="RIB43A"/>
</dbReference>
<evidence type="ECO:0000313" key="12">
    <source>
        <dbReference type="EMBL" id="MEQ2262116.1"/>
    </source>
</evidence>
<comment type="caution">
    <text evidence="12">The sequence shown here is derived from an EMBL/GenBank/DDBJ whole genome shotgun (WGS) entry which is preliminary data.</text>
</comment>
<keyword evidence="13" id="KW-1185">Reference proteome</keyword>
<evidence type="ECO:0000256" key="7">
    <source>
        <dbReference type="ARBA" id="ARBA00023212"/>
    </source>
</evidence>
<evidence type="ECO:0000256" key="11">
    <source>
        <dbReference type="SAM" id="Coils"/>
    </source>
</evidence>
<proteinExistence type="inferred from homology"/>
<gene>
    <name evidence="12" type="ORF">XENORESO_015363</name>
</gene>
<keyword evidence="6" id="KW-0969">Cilium</keyword>
<comment type="subunit">
    <text evidence="10">Microtubule inner protein component of sperm flagellar doublet microtubules.</text>
</comment>
<name>A0ABV0W0D2_9TELE</name>
<keyword evidence="7" id="KW-0206">Cytoskeleton</keyword>
<evidence type="ECO:0000313" key="13">
    <source>
        <dbReference type="Proteomes" id="UP001444071"/>
    </source>
</evidence>
<evidence type="ECO:0000256" key="8">
    <source>
        <dbReference type="ARBA" id="ARBA00023273"/>
    </source>
</evidence>